<gene>
    <name evidence="3" type="ORF">PHMEG_00024350</name>
</gene>
<accession>A0A225VEA7</accession>
<reference evidence="4" key="1">
    <citation type="submission" date="2017-03" db="EMBL/GenBank/DDBJ databases">
        <title>Phytopthora megakarya and P. palmivora, two closely related causual agents of cacao black pod achieved similar genome size and gene model numbers by different mechanisms.</title>
        <authorList>
            <person name="Ali S."/>
            <person name="Shao J."/>
            <person name="Larry D.J."/>
            <person name="Kronmiller B."/>
            <person name="Shen D."/>
            <person name="Strem M.D."/>
            <person name="Melnick R.L."/>
            <person name="Guiltinan M.J."/>
            <person name="Tyler B.M."/>
            <person name="Meinhardt L.W."/>
            <person name="Bailey B.A."/>
        </authorList>
    </citation>
    <scope>NUCLEOTIDE SEQUENCE [LARGE SCALE GENOMIC DNA]</scope>
    <source>
        <strain evidence="4">zdho120</strain>
    </source>
</reference>
<dbReference type="Proteomes" id="UP000198211">
    <property type="component" value="Unassembled WGS sequence"/>
</dbReference>
<feature type="domain" description="Reverse transcriptase Ty1/copia-type" evidence="2">
    <location>
        <begin position="24"/>
        <end position="241"/>
    </location>
</feature>
<protein>
    <submittedName>
        <fullName evidence="3">Integrase, catalytic core protein</fullName>
    </submittedName>
</protein>
<dbReference type="InterPro" id="IPR013103">
    <property type="entry name" value="RVT_2"/>
</dbReference>
<comment type="caution">
    <text evidence="3">The sequence shown here is derived from an EMBL/GenBank/DDBJ whole genome shotgun (WGS) entry which is preliminary data.</text>
</comment>
<name>A0A225VEA7_9STRA</name>
<keyword evidence="4" id="KW-1185">Reference proteome</keyword>
<sequence length="272" mass="31328">MDTEIQALKYREVLDVLPRAEVQEGQQTIETMWVFSFKTDHLGYVVGFRARIVARGDTQIQGIDFMKTFAPVARMATFRLFVATCTMLGLPICQADVKTAYLNAGMGIKQYLGRLKGYPCDDPDHMYVVNNALYLLRQSGREWNSEFDEYTEPCLYLFNQDSHLALVLIYVYDLLCVTKNEELKRVDESYGLKDQGLLHKYLGVEVVQAETPTKIYQKQYCEEILERIKFADAHSSRIPMETTTRFTASETGEAGNRRKQAPGFDKDFPYRE</sequence>
<dbReference type="AlphaFoldDB" id="A0A225VEA7"/>
<feature type="region of interest" description="Disordered" evidence="1">
    <location>
        <begin position="247"/>
        <end position="272"/>
    </location>
</feature>
<evidence type="ECO:0000313" key="4">
    <source>
        <dbReference type="Proteomes" id="UP000198211"/>
    </source>
</evidence>
<dbReference type="Pfam" id="PF07727">
    <property type="entry name" value="RVT_2"/>
    <property type="match status" value="1"/>
</dbReference>
<dbReference type="EMBL" id="NBNE01005289">
    <property type="protein sequence ID" value="OWZ03851.1"/>
    <property type="molecule type" value="Genomic_DNA"/>
</dbReference>
<proteinExistence type="predicted"/>
<dbReference type="STRING" id="4795.A0A225VEA7"/>
<organism evidence="3 4">
    <name type="scientific">Phytophthora megakarya</name>
    <dbReference type="NCBI Taxonomy" id="4795"/>
    <lineage>
        <taxon>Eukaryota</taxon>
        <taxon>Sar</taxon>
        <taxon>Stramenopiles</taxon>
        <taxon>Oomycota</taxon>
        <taxon>Peronosporomycetes</taxon>
        <taxon>Peronosporales</taxon>
        <taxon>Peronosporaceae</taxon>
        <taxon>Phytophthora</taxon>
    </lineage>
</organism>
<evidence type="ECO:0000256" key="1">
    <source>
        <dbReference type="SAM" id="MobiDB-lite"/>
    </source>
</evidence>
<evidence type="ECO:0000259" key="2">
    <source>
        <dbReference type="Pfam" id="PF07727"/>
    </source>
</evidence>
<evidence type="ECO:0000313" key="3">
    <source>
        <dbReference type="EMBL" id="OWZ03851.1"/>
    </source>
</evidence>
<dbReference type="OrthoDB" id="439192at2759"/>